<name>A0A4Z2HUS4_9TELE</name>
<dbReference type="EMBL" id="SRLO01000174">
    <property type="protein sequence ID" value="TNN69579.1"/>
    <property type="molecule type" value="Genomic_DNA"/>
</dbReference>
<dbReference type="AlphaFoldDB" id="A0A4Z2HUS4"/>
<protein>
    <submittedName>
        <fullName evidence="1">Uncharacterized protein</fullName>
    </submittedName>
</protein>
<keyword evidence="2" id="KW-1185">Reference proteome</keyword>
<comment type="caution">
    <text evidence="1">The sequence shown here is derived from an EMBL/GenBank/DDBJ whole genome shotgun (WGS) entry which is preliminary data.</text>
</comment>
<gene>
    <name evidence="1" type="ORF">EYF80_020224</name>
</gene>
<organism evidence="1 2">
    <name type="scientific">Liparis tanakae</name>
    <name type="common">Tanaka's snailfish</name>
    <dbReference type="NCBI Taxonomy" id="230148"/>
    <lineage>
        <taxon>Eukaryota</taxon>
        <taxon>Metazoa</taxon>
        <taxon>Chordata</taxon>
        <taxon>Craniata</taxon>
        <taxon>Vertebrata</taxon>
        <taxon>Euteleostomi</taxon>
        <taxon>Actinopterygii</taxon>
        <taxon>Neopterygii</taxon>
        <taxon>Teleostei</taxon>
        <taxon>Neoteleostei</taxon>
        <taxon>Acanthomorphata</taxon>
        <taxon>Eupercaria</taxon>
        <taxon>Perciformes</taxon>
        <taxon>Cottioidei</taxon>
        <taxon>Cottales</taxon>
        <taxon>Liparidae</taxon>
        <taxon>Liparis</taxon>
    </lineage>
</organism>
<dbReference type="Proteomes" id="UP000314294">
    <property type="component" value="Unassembled WGS sequence"/>
</dbReference>
<evidence type="ECO:0000313" key="1">
    <source>
        <dbReference type="EMBL" id="TNN69579.1"/>
    </source>
</evidence>
<sequence>MVYRGVPFMDSYQREPVRYACDGGSWTVHSDNAIVSYRNPIGDNFRSLRFSQGKLRQCASP</sequence>
<reference evidence="1 2" key="1">
    <citation type="submission" date="2019-03" db="EMBL/GenBank/DDBJ databases">
        <title>First draft genome of Liparis tanakae, snailfish: a comprehensive survey of snailfish specific genes.</title>
        <authorList>
            <person name="Kim W."/>
            <person name="Song I."/>
            <person name="Jeong J.-H."/>
            <person name="Kim D."/>
            <person name="Kim S."/>
            <person name="Ryu S."/>
            <person name="Song J.Y."/>
            <person name="Lee S.K."/>
        </authorList>
    </citation>
    <scope>NUCLEOTIDE SEQUENCE [LARGE SCALE GENOMIC DNA]</scope>
    <source>
        <tissue evidence="1">Muscle</tissue>
    </source>
</reference>
<proteinExistence type="predicted"/>
<accession>A0A4Z2HUS4</accession>
<evidence type="ECO:0000313" key="2">
    <source>
        <dbReference type="Proteomes" id="UP000314294"/>
    </source>
</evidence>